<name>A0A6A7NER1_9BURK</name>
<reference evidence="2 3" key="1">
    <citation type="submission" date="2019-10" db="EMBL/GenBank/DDBJ databases">
        <title>Two novel species isolated from a subtropical stream in China.</title>
        <authorList>
            <person name="Lu H."/>
        </authorList>
    </citation>
    <scope>NUCLEOTIDE SEQUENCE [LARGE SCALE GENOMIC DNA]</scope>
    <source>
        <strain evidence="2 3">FT29W</strain>
    </source>
</reference>
<dbReference type="RefSeq" id="WP_152841877.1">
    <property type="nucleotide sequence ID" value="NZ_WHUG01000031.1"/>
</dbReference>
<comment type="caution">
    <text evidence="2">The sequence shown here is derived from an EMBL/GenBank/DDBJ whole genome shotgun (WGS) entry which is preliminary data.</text>
</comment>
<evidence type="ECO:0008006" key="4">
    <source>
        <dbReference type="Google" id="ProtNLM"/>
    </source>
</evidence>
<proteinExistence type="predicted"/>
<keyword evidence="3" id="KW-1185">Reference proteome</keyword>
<evidence type="ECO:0000256" key="1">
    <source>
        <dbReference type="SAM" id="MobiDB-lite"/>
    </source>
</evidence>
<accession>A0A6A7NER1</accession>
<evidence type="ECO:0000313" key="2">
    <source>
        <dbReference type="EMBL" id="MQA42817.1"/>
    </source>
</evidence>
<protein>
    <recommendedName>
        <fullName evidence="4">DUF2924 domain-containing protein</fullName>
    </recommendedName>
</protein>
<dbReference type="EMBL" id="WHUG01000031">
    <property type="protein sequence ID" value="MQA42817.1"/>
    <property type="molecule type" value="Genomic_DNA"/>
</dbReference>
<dbReference type="Proteomes" id="UP000440498">
    <property type="component" value="Unassembled WGS sequence"/>
</dbReference>
<sequence length="152" mass="17131">MSYHIPVHLPDDVFHGLTRHTGEGWYGLKTEAALSELIRNWIRHTAAAPWMLDGEPDQPDQPDPTPSLPQDASKGYQWKQLFLPNGTELRATFGGKSRYARVQDEAILCDGEPTTPSRLANARGCGTRNAWHNVWLKFPGDATWQLARKCRP</sequence>
<feature type="region of interest" description="Disordered" evidence="1">
    <location>
        <begin position="51"/>
        <end position="72"/>
    </location>
</feature>
<evidence type="ECO:0000313" key="3">
    <source>
        <dbReference type="Proteomes" id="UP000440498"/>
    </source>
</evidence>
<organism evidence="2 3">
    <name type="scientific">Rugamonas aquatica</name>
    <dbReference type="NCBI Taxonomy" id="2743357"/>
    <lineage>
        <taxon>Bacteria</taxon>
        <taxon>Pseudomonadati</taxon>
        <taxon>Pseudomonadota</taxon>
        <taxon>Betaproteobacteria</taxon>
        <taxon>Burkholderiales</taxon>
        <taxon>Oxalobacteraceae</taxon>
        <taxon>Telluria group</taxon>
        <taxon>Rugamonas</taxon>
    </lineage>
</organism>
<gene>
    <name evidence="2" type="ORF">GEV02_32265</name>
</gene>
<dbReference type="AlphaFoldDB" id="A0A6A7NER1"/>